<keyword evidence="3" id="KW-0862">Zinc</keyword>
<evidence type="ECO:0000256" key="2">
    <source>
        <dbReference type="ARBA" id="ARBA00022723"/>
    </source>
</evidence>
<name>A0A6J4JYA9_9CHLR</name>
<evidence type="ECO:0000256" key="3">
    <source>
        <dbReference type="ARBA" id="ARBA00022833"/>
    </source>
</evidence>
<protein>
    <recommendedName>
        <fullName evidence="4">CENP-V/GFA domain-containing protein</fullName>
    </recommendedName>
</protein>
<comment type="similarity">
    <text evidence="1">Belongs to the Gfa family.</text>
</comment>
<dbReference type="GO" id="GO:0016846">
    <property type="term" value="F:carbon-sulfur lyase activity"/>
    <property type="evidence" value="ECO:0007669"/>
    <property type="project" value="InterPro"/>
</dbReference>
<evidence type="ECO:0000259" key="4">
    <source>
        <dbReference type="PROSITE" id="PS51891"/>
    </source>
</evidence>
<dbReference type="InterPro" id="IPR052355">
    <property type="entry name" value="CENP-V-like"/>
</dbReference>
<keyword evidence="2" id="KW-0479">Metal-binding</keyword>
<dbReference type="PANTHER" id="PTHR28620">
    <property type="entry name" value="CENTROMERE PROTEIN V"/>
    <property type="match status" value="1"/>
</dbReference>
<dbReference type="PROSITE" id="PS51891">
    <property type="entry name" value="CENP_V_GFA"/>
    <property type="match status" value="1"/>
</dbReference>
<evidence type="ECO:0000313" key="5">
    <source>
        <dbReference type="EMBL" id="CAA9290907.1"/>
    </source>
</evidence>
<dbReference type="Gene3D" id="2.170.150.70">
    <property type="match status" value="1"/>
</dbReference>
<dbReference type="PANTHER" id="PTHR28620:SF1">
    <property type="entry name" value="CENP-V_GFA DOMAIN-CONTAINING PROTEIN"/>
    <property type="match status" value="1"/>
</dbReference>
<dbReference type="InterPro" id="IPR006913">
    <property type="entry name" value="CENP-V/GFA"/>
</dbReference>
<dbReference type="EMBL" id="CADCTR010001320">
    <property type="protein sequence ID" value="CAA9290907.1"/>
    <property type="molecule type" value="Genomic_DNA"/>
</dbReference>
<dbReference type="AlphaFoldDB" id="A0A6J4JYA9"/>
<dbReference type="InterPro" id="IPR011057">
    <property type="entry name" value="Mss4-like_sf"/>
</dbReference>
<gene>
    <name evidence="5" type="ORF">AVDCRST_MAG93-3884</name>
</gene>
<reference evidence="5" key="1">
    <citation type="submission" date="2020-02" db="EMBL/GenBank/DDBJ databases">
        <authorList>
            <person name="Meier V. D."/>
        </authorList>
    </citation>
    <scope>NUCLEOTIDE SEQUENCE</scope>
    <source>
        <strain evidence="5">AVDCRST_MAG93</strain>
    </source>
</reference>
<sequence length="278" mass="30953">MTGHLTTESTEATCHCGTVKISLVTRPTEITECNCSLCRRYGVLWLYCAASELKVSPEPPPTDTYAWNGRHVDFHRCRHCGFVTHWTPRDESRDRRGVNARLLPSQVLAGAKLRHRDGADRGRYLFLSDPPHRRGLVVGAQVRQQRVHEDPHLWGKAALAWVYGMRLHGFAAMIRQQAYEGAVVYGRCCQEVRGAADANAVQQHPVEHDRFGDDGAHWHGDGLLLARGRGESPLGRAVEPAEKPMGGKFGECSWLAMGSQVGGARTGPKLDRRQFARE</sequence>
<accession>A0A6J4JYA9</accession>
<organism evidence="5">
    <name type="scientific">uncultured Chloroflexia bacterium</name>
    <dbReference type="NCBI Taxonomy" id="1672391"/>
    <lineage>
        <taxon>Bacteria</taxon>
        <taxon>Bacillati</taxon>
        <taxon>Chloroflexota</taxon>
        <taxon>Chloroflexia</taxon>
        <taxon>environmental samples</taxon>
    </lineage>
</organism>
<evidence type="ECO:0000256" key="1">
    <source>
        <dbReference type="ARBA" id="ARBA00005495"/>
    </source>
</evidence>
<feature type="domain" description="CENP-V/GFA" evidence="4">
    <location>
        <begin position="10"/>
        <end position="133"/>
    </location>
</feature>
<proteinExistence type="inferred from homology"/>
<dbReference type="Pfam" id="PF04828">
    <property type="entry name" value="GFA"/>
    <property type="match status" value="1"/>
</dbReference>
<dbReference type="SUPFAM" id="SSF51316">
    <property type="entry name" value="Mss4-like"/>
    <property type="match status" value="1"/>
</dbReference>
<dbReference type="GO" id="GO:0046872">
    <property type="term" value="F:metal ion binding"/>
    <property type="evidence" value="ECO:0007669"/>
    <property type="project" value="UniProtKB-KW"/>
</dbReference>